<evidence type="ECO:0000256" key="1">
    <source>
        <dbReference type="SAM" id="MobiDB-lite"/>
    </source>
</evidence>
<dbReference type="Proteomes" id="UP001558613">
    <property type="component" value="Unassembled WGS sequence"/>
</dbReference>
<protein>
    <submittedName>
        <fullName evidence="2">Uncharacterized protein</fullName>
    </submittedName>
</protein>
<proteinExistence type="predicted"/>
<feature type="region of interest" description="Disordered" evidence="1">
    <location>
        <begin position="91"/>
        <end position="119"/>
    </location>
</feature>
<feature type="compositionally biased region" description="Basic and acidic residues" evidence="1">
    <location>
        <begin position="102"/>
        <end position="119"/>
    </location>
</feature>
<name>A0ABR3M4L6_9TELE</name>
<evidence type="ECO:0000313" key="3">
    <source>
        <dbReference type="Proteomes" id="UP001558613"/>
    </source>
</evidence>
<sequence>MKRVLALIPLDVYDSVGYPLHTDAAGVREGVRERAFNHGHEAGAHESERGGGMRERVSERAQADLYLSPSDIFLCCNTQSRGRAGLWRWHSSPSCAPSSENVQRREGWLSRVRSADAAR</sequence>
<feature type="compositionally biased region" description="Polar residues" evidence="1">
    <location>
        <begin position="91"/>
        <end position="101"/>
    </location>
</feature>
<reference evidence="2 3" key="1">
    <citation type="submission" date="2023-09" db="EMBL/GenBank/DDBJ databases">
        <authorList>
            <person name="Wang M."/>
        </authorList>
    </citation>
    <scope>NUCLEOTIDE SEQUENCE [LARGE SCALE GENOMIC DNA]</scope>
    <source>
        <strain evidence="2">GT-2023</strain>
        <tissue evidence="2">Liver</tissue>
    </source>
</reference>
<comment type="caution">
    <text evidence="2">The sequence shown here is derived from an EMBL/GenBank/DDBJ whole genome shotgun (WGS) entry which is preliminary data.</text>
</comment>
<dbReference type="EMBL" id="JAYMGO010000015">
    <property type="protein sequence ID" value="KAL1260076.1"/>
    <property type="molecule type" value="Genomic_DNA"/>
</dbReference>
<evidence type="ECO:0000313" key="2">
    <source>
        <dbReference type="EMBL" id="KAL1260076.1"/>
    </source>
</evidence>
<keyword evidence="3" id="KW-1185">Reference proteome</keyword>
<organism evidence="2 3">
    <name type="scientific">Cirrhinus molitorella</name>
    <name type="common">mud carp</name>
    <dbReference type="NCBI Taxonomy" id="172907"/>
    <lineage>
        <taxon>Eukaryota</taxon>
        <taxon>Metazoa</taxon>
        <taxon>Chordata</taxon>
        <taxon>Craniata</taxon>
        <taxon>Vertebrata</taxon>
        <taxon>Euteleostomi</taxon>
        <taxon>Actinopterygii</taxon>
        <taxon>Neopterygii</taxon>
        <taxon>Teleostei</taxon>
        <taxon>Ostariophysi</taxon>
        <taxon>Cypriniformes</taxon>
        <taxon>Cyprinidae</taxon>
        <taxon>Labeoninae</taxon>
        <taxon>Labeonini</taxon>
        <taxon>Cirrhinus</taxon>
    </lineage>
</organism>
<accession>A0ABR3M4L6</accession>
<gene>
    <name evidence="2" type="ORF">QQF64_007903</name>
</gene>